<feature type="compositionally biased region" description="Low complexity" evidence="1">
    <location>
        <begin position="85"/>
        <end position="95"/>
    </location>
</feature>
<name>A0A8D8GP33_CULPI</name>
<dbReference type="AlphaFoldDB" id="A0A8D8GP33"/>
<reference evidence="2" key="1">
    <citation type="submission" date="2021-05" db="EMBL/GenBank/DDBJ databases">
        <authorList>
            <person name="Alioto T."/>
            <person name="Alioto T."/>
            <person name="Gomez Garrido J."/>
        </authorList>
    </citation>
    <scope>NUCLEOTIDE SEQUENCE</scope>
</reference>
<evidence type="ECO:0000256" key="1">
    <source>
        <dbReference type="SAM" id="MobiDB-lite"/>
    </source>
</evidence>
<accession>A0A8D8GP33</accession>
<feature type="compositionally biased region" description="Polar residues" evidence="1">
    <location>
        <begin position="96"/>
        <end position="115"/>
    </location>
</feature>
<organism evidence="2">
    <name type="scientific">Culex pipiens</name>
    <name type="common">House mosquito</name>
    <dbReference type="NCBI Taxonomy" id="7175"/>
    <lineage>
        <taxon>Eukaryota</taxon>
        <taxon>Metazoa</taxon>
        <taxon>Ecdysozoa</taxon>
        <taxon>Arthropoda</taxon>
        <taxon>Hexapoda</taxon>
        <taxon>Insecta</taxon>
        <taxon>Pterygota</taxon>
        <taxon>Neoptera</taxon>
        <taxon>Endopterygota</taxon>
        <taxon>Diptera</taxon>
        <taxon>Nematocera</taxon>
        <taxon>Culicoidea</taxon>
        <taxon>Culicidae</taxon>
        <taxon>Culicinae</taxon>
        <taxon>Culicini</taxon>
        <taxon>Culex</taxon>
        <taxon>Culex</taxon>
    </lineage>
</organism>
<proteinExistence type="predicted"/>
<feature type="region of interest" description="Disordered" evidence="1">
    <location>
        <begin position="28"/>
        <end position="115"/>
    </location>
</feature>
<protein>
    <submittedName>
        <fullName evidence="2">(northern house mosquito) hypothetical protein</fullName>
    </submittedName>
</protein>
<dbReference type="EMBL" id="HBUE01168570">
    <property type="protein sequence ID" value="CAG6513794.1"/>
    <property type="molecule type" value="Transcribed_RNA"/>
</dbReference>
<sequence>MSTSTRRCASFGKPKKCLRPRYSLPTRSALLTSSTQPPGATTRADSWFGSPSTTPSRHWATRSVRHSEGCMRWSGSSSRIRRSSKPTTTSCPSTSNWDTWSSSRNPKSTSTPASASICLTTQSRRRTVQQRSCVSSSMARAEPVLACR</sequence>
<feature type="compositionally biased region" description="Polar residues" evidence="1">
    <location>
        <begin position="28"/>
        <end position="39"/>
    </location>
</feature>
<dbReference type="EMBL" id="HBUE01273927">
    <property type="protein sequence ID" value="CAG6565275.1"/>
    <property type="molecule type" value="Transcribed_RNA"/>
</dbReference>
<evidence type="ECO:0000313" key="2">
    <source>
        <dbReference type="EMBL" id="CAG6513794.1"/>
    </source>
</evidence>